<comment type="caution">
    <text evidence="2">The sequence shown here is derived from an EMBL/GenBank/DDBJ whole genome shotgun (WGS) entry which is preliminary data.</text>
</comment>
<dbReference type="Proteomes" id="UP000011717">
    <property type="component" value="Unassembled WGS sequence"/>
</dbReference>
<protein>
    <submittedName>
        <fullName evidence="2">Uncharacterized protein</fullName>
    </submittedName>
</protein>
<dbReference type="RefSeq" id="WP_008600474.1">
    <property type="nucleotide sequence ID" value="NZ_AMRV01000002.1"/>
</dbReference>
<evidence type="ECO:0000313" key="2">
    <source>
        <dbReference type="EMBL" id="EMD83976.1"/>
    </source>
</evidence>
<sequence>MTDQTIHSGERPAAAPLPPHMRPRAVFSQADFPLLRKAVQAYLQTHRDEPDTVQMASLYHRLGRVD</sequence>
<dbReference type="AlphaFoldDB" id="M2TQD7"/>
<keyword evidence="3" id="KW-1185">Reference proteome</keyword>
<organism evidence="2 3">
    <name type="scientific">Pacificimonas flava</name>
    <dbReference type="NCBI Taxonomy" id="1234595"/>
    <lineage>
        <taxon>Bacteria</taxon>
        <taxon>Pseudomonadati</taxon>
        <taxon>Pseudomonadota</taxon>
        <taxon>Alphaproteobacteria</taxon>
        <taxon>Sphingomonadales</taxon>
        <taxon>Sphingosinicellaceae</taxon>
        <taxon>Pacificimonas</taxon>
    </lineage>
</organism>
<accession>M2TQD7</accession>
<dbReference type="EMBL" id="AMRV01000002">
    <property type="protein sequence ID" value="EMD83976.1"/>
    <property type="molecule type" value="Genomic_DNA"/>
</dbReference>
<evidence type="ECO:0000313" key="3">
    <source>
        <dbReference type="Proteomes" id="UP000011717"/>
    </source>
</evidence>
<proteinExistence type="predicted"/>
<reference evidence="2 3" key="1">
    <citation type="journal article" date="2013" name="Genome Announc.">
        <title>Draft Genome Sequence of Strain JLT2015T, Belonging to the Family Sphingomonadaceae of the Alphaproteobacteria.</title>
        <authorList>
            <person name="Tang K."/>
            <person name="Liu K."/>
            <person name="Li S."/>
            <person name="Jiao N."/>
        </authorList>
    </citation>
    <scope>NUCLEOTIDE SEQUENCE [LARGE SCALE GENOMIC DNA]</scope>
    <source>
        <strain evidence="2 3">JLT2015</strain>
    </source>
</reference>
<evidence type="ECO:0000256" key="1">
    <source>
        <dbReference type="SAM" id="MobiDB-lite"/>
    </source>
</evidence>
<dbReference type="OrthoDB" id="8373484at2"/>
<gene>
    <name evidence="2" type="ORF">C725_0948</name>
</gene>
<name>M2TQD7_9SPHN</name>
<feature type="region of interest" description="Disordered" evidence="1">
    <location>
        <begin position="1"/>
        <end position="24"/>
    </location>
</feature>